<evidence type="ECO:0000313" key="3">
    <source>
        <dbReference type="Proteomes" id="UP000295192"/>
    </source>
</evidence>
<comment type="caution">
    <text evidence="2">The sequence shown here is derived from an EMBL/GenBank/DDBJ whole genome shotgun (WGS) entry which is preliminary data.</text>
</comment>
<name>A0A484B302_DRONA</name>
<dbReference type="AlphaFoldDB" id="A0A484B302"/>
<dbReference type="Proteomes" id="UP000295192">
    <property type="component" value="Unassembled WGS sequence"/>
</dbReference>
<protein>
    <submittedName>
        <fullName evidence="2">Uncharacterized protein</fullName>
    </submittedName>
</protein>
<evidence type="ECO:0000256" key="1">
    <source>
        <dbReference type="SAM" id="MobiDB-lite"/>
    </source>
</evidence>
<feature type="compositionally biased region" description="Polar residues" evidence="1">
    <location>
        <begin position="1"/>
        <end position="12"/>
    </location>
</feature>
<gene>
    <name evidence="2" type="ORF">AWZ03_010929</name>
</gene>
<organism evidence="2 3">
    <name type="scientific">Drosophila navojoa</name>
    <name type="common">Fruit fly</name>
    <dbReference type="NCBI Taxonomy" id="7232"/>
    <lineage>
        <taxon>Eukaryota</taxon>
        <taxon>Metazoa</taxon>
        <taxon>Ecdysozoa</taxon>
        <taxon>Arthropoda</taxon>
        <taxon>Hexapoda</taxon>
        <taxon>Insecta</taxon>
        <taxon>Pterygota</taxon>
        <taxon>Neoptera</taxon>
        <taxon>Endopterygota</taxon>
        <taxon>Diptera</taxon>
        <taxon>Brachycera</taxon>
        <taxon>Muscomorpha</taxon>
        <taxon>Ephydroidea</taxon>
        <taxon>Drosophilidae</taxon>
        <taxon>Drosophila</taxon>
    </lineage>
</organism>
<dbReference type="EMBL" id="LSRL02000210">
    <property type="protein sequence ID" value="TDG42662.1"/>
    <property type="molecule type" value="Genomic_DNA"/>
</dbReference>
<reference evidence="2 3" key="1">
    <citation type="journal article" date="2019" name="J. Hered.">
        <title>An Improved Genome Assembly for Drosophila navojoa, the Basal Species in the mojavensis Cluster.</title>
        <authorList>
            <person name="Vanderlinde T."/>
            <person name="Dupim E.G."/>
            <person name="Nazario-Yepiz N.O."/>
            <person name="Carvalho A.B."/>
        </authorList>
    </citation>
    <scope>NUCLEOTIDE SEQUENCE [LARGE SCALE GENOMIC DNA]</scope>
    <source>
        <strain evidence="2">Navoj_Jal97</strain>
        <tissue evidence="2">Whole organism</tissue>
    </source>
</reference>
<feature type="region of interest" description="Disordered" evidence="1">
    <location>
        <begin position="1"/>
        <end position="20"/>
    </location>
</feature>
<keyword evidence="3" id="KW-1185">Reference proteome</keyword>
<accession>A0A484B302</accession>
<proteinExistence type="predicted"/>
<evidence type="ECO:0000313" key="2">
    <source>
        <dbReference type="EMBL" id="TDG42662.1"/>
    </source>
</evidence>
<sequence>MWVNLTPAQSTEIGDDGGNTHPLSIKTAMSLLCANLSQQQQQQQQQQRQLQLSDWHRLHFPVSIDSVVKESQLPLTTVGVDYASRRYLQFQKIWLHKNSHLTFN</sequence>